<dbReference type="InterPro" id="IPR053197">
    <property type="entry name" value="F-box_SCFL_complex_component"/>
</dbReference>
<evidence type="ECO:0000313" key="3">
    <source>
        <dbReference type="EMBL" id="KAA8515362.1"/>
    </source>
</evidence>
<proteinExistence type="predicted"/>
<dbReference type="PANTHER" id="PTHR34223">
    <property type="entry name" value="OS11G0201299 PROTEIN"/>
    <property type="match status" value="1"/>
</dbReference>
<accession>A0A5J4ZC52</accession>
<keyword evidence="4" id="KW-1185">Reference proteome</keyword>
<evidence type="ECO:0000256" key="1">
    <source>
        <dbReference type="SAM" id="MobiDB-lite"/>
    </source>
</evidence>
<feature type="compositionally biased region" description="Polar residues" evidence="1">
    <location>
        <begin position="45"/>
        <end position="54"/>
    </location>
</feature>
<dbReference type="PANTHER" id="PTHR34223:SF51">
    <property type="entry name" value="OS06G0556300 PROTEIN"/>
    <property type="match status" value="1"/>
</dbReference>
<sequence length="273" mass="31387">MTATSRNSNDFSNGDEETDCDEISRPSPPPPKRRNKRSQERTSDSSESLSPKTESASCRTRYSFIFFLSCQQRTLLEQDDKRVQKFITFVDKALVLFTSPSKFSLDFAYEPRFAPNVNLWIRLAMQKNVEELELNLQSLCETAIARILSGSPVLEFLELYECRIEVSLNINSQSLKKLVIWDCSNPYYEGEFEISAPNVSGKILRFSRRKKKIRLVNKLSLSDAKLDFDPIDLDRLPNLLLSTRHVKDLTLGFRCIQVGLQSSLFSFYAHVVF</sequence>
<dbReference type="Proteomes" id="UP000325577">
    <property type="component" value="Linkage Group LG9"/>
</dbReference>
<evidence type="ECO:0000313" key="4">
    <source>
        <dbReference type="Proteomes" id="UP000325577"/>
    </source>
</evidence>
<dbReference type="AlphaFoldDB" id="A0A5J4ZC52"/>
<dbReference type="InterPro" id="IPR055411">
    <property type="entry name" value="LRR_FXL15/At3g58940/PEG3-like"/>
</dbReference>
<feature type="compositionally biased region" description="Polar residues" evidence="1">
    <location>
        <begin position="1"/>
        <end position="12"/>
    </location>
</feature>
<name>A0A5J4ZC52_9ASTE</name>
<feature type="domain" description="F-box/LRR-repeat protein 15/At3g58940/PEG3-like LRR" evidence="2">
    <location>
        <begin position="128"/>
        <end position="185"/>
    </location>
</feature>
<feature type="region of interest" description="Disordered" evidence="1">
    <location>
        <begin position="1"/>
        <end position="54"/>
    </location>
</feature>
<evidence type="ECO:0000259" key="2">
    <source>
        <dbReference type="Pfam" id="PF24758"/>
    </source>
</evidence>
<dbReference type="OrthoDB" id="612216at2759"/>
<dbReference type="EMBL" id="CM018052">
    <property type="protein sequence ID" value="KAA8515362.1"/>
    <property type="molecule type" value="Genomic_DNA"/>
</dbReference>
<dbReference type="Pfam" id="PF24758">
    <property type="entry name" value="LRR_At5g56370"/>
    <property type="match status" value="1"/>
</dbReference>
<reference evidence="3 4" key="1">
    <citation type="submission" date="2019-09" db="EMBL/GenBank/DDBJ databases">
        <title>A chromosome-level genome assembly of the Chinese tupelo Nyssa sinensis.</title>
        <authorList>
            <person name="Yang X."/>
            <person name="Kang M."/>
            <person name="Yang Y."/>
            <person name="Xiong H."/>
            <person name="Wang M."/>
            <person name="Zhang Z."/>
            <person name="Wang Z."/>
            <person name="Wu H."/>
            <person name="Ma T."/>
            <person name="Liu J."/>
            <person name="Xi Z."/>
        </authorList>
    </citation>
    <scope>NUCLEOTIDE SEQUENCE [LARGE SCALE GENOMIC DNA]</scope>
    <source>
        <strain evidence="3">J267</strain>
        <tissue evidence="3">Leaf</tissue>
    </source>
</reference>
<organism evidence="3 4">
    <name type="scientific">Nyssa sinensis</name>
    <dbReference type="NCBI Taxonomy" id="561372"/>
    <lineage>
        <taxon>Eukaryota</taxon>
        <taxon>Viridiplantae</taxon>
        <taxon>Streptophyta</taxon>
        <taxon>Embryophyta</taxon>
        <taxon>Tracheophyta</taxon>
        <taxon>Spermatophyta</taxon>
        <taxon>Magnoliopsida</taxon>
        <taxon>eudicotyledons</taxon>
        <taxon>Gunneridae</taxon>
        <taxon>Pentapetalae</taxon>
        <taxon>asterids</taxon>
        <taxon>Cornales</taxon>
        <taxon>Nyssaceae</taxon>
        <taxon>Nyssa</taxon>
    </lineage>
</organism>
<gene>
    <name evidence="3" type="ORF">F0562_018408</name>
</gene>
<protein>
    <recommendedName>
        <fullName evidence="2">F-box/LRR-repeat protein 15/At3g58940/PEG3-like LRR domain-containing protein</fullName>
    </recommendedName>
</protein>